<gene>
    <name evidence="2" type="ORF">CLUMA_CG015687</name>
</gene>
<evidence type="ECO:0000313" key="3">
    <source>
        <dbReference type="Proteomes" id="UP000183832"/>
    </source>
</evidence>
<proteinExistence type="predicted"/>
<reference evidence="2 3" key="1">
    <citation type="submission" date="2015-04" db="EMBL/GenBank/DDBJ databases">
        <authorList>
            <person name="Syromyatnikov M.Y."/>
            <person name="Popov V.N."/>
        </authorList>
    </citation>
    <scope>NUCLEOTIDE SEQUENCE [LARGE SCALE GENOMIC DNA]</scope>
</reference>
<protein>
    <submittedName>
        <fullName evidence="2">CLUMA_CG015687, isoform A</fullName>
    </submittedName>
</protein>
<dbReference type="EMBL" id="CVRI01000057">
    <property type="protein sequence ID" value="CRL02404.1"/>
    <property type="molecule type" value="Genomic_DNA"/>
</dbReference>
<evidence type="ECO:0000256" key="1">
    <source>
        <dbReference type="SAM" id="Phobius"/>
    </source>
</evidence>
<keyword evidence="1" id="KW-1133">Transmembrane helix</keyword>
<evidence type="ECO:0000313" key="2">
    <source>
        <dbReference type="EMBL" id="CRL02404.1"/>
    </source>
</evidence>
<organism evidence="2 3">
    <name type="scientific">Clunio marinus</name>
    <dbReference type="NCBI Taxonomy" id="568069"/>
    <lineage>
        <taxon>Eukaryota</taxon>
        <taxon>Metazoa</taxon>
        <taxon>Ecdysozoa</taxon>
        <taxon>Arthropoda</taxon>
        <taxon>Hexapoda</taxon>
        <taxon>Insecta</taxon>
        <taxon>Pterygota</taxon>
        <taxon>Neoptera</taxon>
        <taxon>Endopterygota</taxon>
        <taxon>Diptera</taxon>
        <taxon>Nematocera</taxon>
        <taxon>Chironomoidea</taxon>
        <taxon>Chironomidae</taxon>
        <taxon>Clunio</taxon>
    </lineage>
</organism>
<accession>A0A1J1IS72</accession>
<keyword evidence="1" id="KW-0472">Membrane</keyword>
<name>A0A1J1IS72_9DIPT</name>
<feature type="transmembrane region" description="Helical" evidence="1">
    <location>
        <begin position="6"/>
        <end position="28"/>
    </location>
</feature>
<keyword evidence="1" id="KW-0812">Transmembrane</keyword>
<dbReference type="AlphaFoldDB" id="A0A1J1IS72"/>
<sequence>MTQFKISRANLILVTFATMSLILFPTYLRKSKTLIIVRANRSQSDAEKSSLHYVNMTKCGIWYHGLV</sequence>
<dbReference type="Proteomes" id="UP000183832">
    <property type="component" value="Unassembled WGS sequence"/>
</dbReference>
<keyword evidence="3" id="KW-1185">Reference proteome</keyword>